<dbReference type="PROSITE" id="PS01304">
    <property type="entry name" value="UBIH"/>
    <property type="match status" value="1"/>
</dbReference>
<dbReference type="SUPFAM" id="SSF51905">
    <property type="entry name" value="FAD/NAD(P)-binding domain"/>
    <property type="match status" value="1"/>
</dbReference>
<dbReference type="NCBIfam" id="TIGR01988">
    <property type="entry name" value="Ubi-OHases"/>
    <property type="match status" value="1"/>
</dbReference>
<feature type="domain" description="FAD-binding" evidence="8">
    <location>
        <begin position="18"/>
        <end position="359"/>
    </location>
</feature>
<dbReference type="FunFam" id="3.50.50.60:FF:000021">
    <property type="entry name" value="Ubiquinone biosynthesis monooxygenase COQ6"/>
    <property type="match status" value="1"/>
</dbReference>
<proteinExistence type="inferred from homology"/>
<dbReference type="GO" id="GO:0016705">
    <property type="term" value="F:oxidoreductase activity, acting on paired donors, with incorporation or reduction of molecular oxygen"/>
    <property type="evidence" value="ECO:0007669"/>
    <property type="project" value="InterPro"/>
</dbReference>
<dbReference type="PANTHER" id="PTHR43876">
    <property type="entry name" value="UBIQUINONE BIOSYNTHESIS MONOOXYGENASE COQ6, MITOCHONDRIAL"/>
    <property type="match status" value="1"/>
</dbReference>
<evidence type="ECO:0000256" key="4">
    <source>
        <dbReference type="ARBA" id="ARBA00022827"/>
    </source>
</evidence>
<dbReference type="PANTHER" id="PTHR43876:SF7">
    <property type="entry name" value="UBIQUINONE BIOSYNTHESIS MONOOXYGENASE COQ6, MITOCHONDRIAL"/>
    <property type="match status" value="1"/>
</dbReference>
<keyword evidence="7" id="KW-1133">Transmembrane helix</keyword>
<dbReference type="InterPro" id="IPR036188">
    <property type="entry name" value="FAD/NAD-bd_sf"/>
</dbReference>
<evidence type="ECO:0000313" key="10">
    <source>
        <dbReference type="Proteomes" id="UP000267249"/>
    </source>
</evidence>
<dbReference type="PRINTS" id="PR00420">
    <property type="entry name" value="RNGMNOXGNASE"/>
</dbReference>
<keyword evidence="4" id="KW-0274">FAD</keyword>
<evidence type="ECO:0000256" key="3">
    <source>
        <dbReference type="ARBA" id="ARBA00022630"/>
    </source>
</evidence>
<dbReference type="EMBL" id="CP030139">
    <property type="protein sequence ID" value="AZB72342.1"/>
    <property type="molecule type" value="Genomic_DNA"/>
</dbReference>
<gene>
    <name evidence="9" type="ORF">DOP62_06050</name>
</gene>
<accession>A0AAN1UU69</accession>
<evidence type="ECO:0000259" key="8">
    <source>
        <dbReference type="Pfam" id="PF01494"/>
    </source>
</evidence>
<evidence type="ECO:0000256" key="7">
    <source>
        <dbReference type="SAM" id="Phobius"/>
    </source>
</evidence>
<dbReference type="AlphaFoldDB" id="A0AAN1UU69"/>
<dbReference type="RefSeq" id="WP_208676495.1">
    <property type="nucleotide sequence ID" value="NZ_CP030139.2"/>
</dbReference>
<keyword evidence="5" id="KW-0560">Oxidoreductase</keyword>
<dbReference type="NCBIfam" id="NF005612">
    <property type="entry name" value="PRK07364.1"/>
    <property type="match status" value="1"/>
</dbReference>
<keyword evidence="7" id="KW-0812">Transmembrane</keyword>
<reference evidence="9 10" key="1">
    <citation type="journal article" date="2018" name="Sci. Rep.">
        <title>Genome Features and Biochemical Characteristics of a Robust, Fast Growing and Naturally Transformable Cyanobacterium Synechococcus elongatus PCC 11801 Isolated from India.</title>
        <authorList>
            <person name="Jaiswal D."/>
            <person name="Sengupta A."/>
            <person name="Sohoni S."/>
            <person name="Sengupta S."/>
            <person name="Phadnavis A.G."/>
            <person name="Pakrasi H.B."/>
            <person name="Wangikar P.P."/>
        </authorList>
    </citation>
    <scope>NUCLEOTIDE SEQUENCE [LARGE SCALE GENOMIC DNA]</scope>
    <source>
        <strain evidence="9 10">PCC 11801</strain>
    </source>
</reference>
<dbReference type="Gene3D" id="3.50.50.60">
    <property type="entry name" value="FAD/NAD(P)-binding domain"/>
    <property type="match status" value="2"/>
</dbReference>
<comment type="similarity">
    <text evidence="2">Belongs to the UbiH/COQ6 family.</text>
</comment>
<organism evidence="9 10">
    <name type="scientific">Synechococcus elongatus PCC 11801</name>
    <dbReference type="NCBI Taxonomy" id="2219813"/>
    <lineage>
        <taxon>Bacteria</taxon>
        <taxon>Bacillati</taxon>
        <taxon>Cyanobacteriota</taxon>
        <taxon>Cyanophyceae</taxon>
        <taxon>Synechococcales</taxon>
        <taxon>Synechococcaceae</taxon>
        <taxon>Synechococcus</taxon>
    </lineage>
</organism>
<dbReference type="GO" id="GO:0110142">
    <property type="term" value="C:ubiquinone biosynthesis complex"/>
    <property type="evidence" value="ECO:0007669"/>
    <property type="project" value="UniProtKB-ARBA"/>
</dbReference>
<dbReference type="InterPro" id="IPR018168">
    <property type="entry name" value="Ubi_Hdrlase_CS"/>
</dbReference>
<comment type="cofactor">
    <cofactor evidence="1">
        <name>FAD</name>
        <dbReference type="ChEBI" id="CHEBI:57692"/>
    </cofactor>
</comment>
<keyword evidence="3" id="KW-0285">Flavoprotein</keyword>
<evidence type="ECO:0000256" key="6">
    <source>
        <dbReference type="ARBA" id="ARBA00023033"/>
    </source>
</evidence>
<keyword evidence="6" id="KW-0503">Monooxygenase</keyword>
<dbReference type="GO" id="GO:0006744">
    <property type="term" value="P:ubiquinone biosynthetic process"/>
    <property type="evidence" value="ECO:0007669"/>
    <property type="project" value="InterPro"/>
</dbReference>
<dbReference type="GO" id="GO:0071949">
    <property type="term" value="F:FAD binding"/>
    <property type="evidence" value="ECO:0007669"/>
    <property type="project" value="InterPro"/>
</dbReference>
<evidence type="ECO:0000256" key="5">
    <source>
        <dbReference type="ARBA" id="ARBA00023002"/>
    </source>
</evidence>
<keyword evidence="7" id="KW-0472">Membrane</keyword>
<evidence type="ECO:0000256" key="1">
    <source>
        <dbReference type="ARBA" id="ARBA00001974"/>
    </source>
</evidence>
<dbReference type="Pfam" id="PF01494">
    <property type="entry name" value="FAD_binding_3"/>
    <property type="match status" value="1"/>
</dbReference>
<evidence type="ECO:0000256" key="2">
    <source>
        <dbReference type="ARBA" id="ARBA00005349"/>
    </source>
</evidence>
<evidence type="ECO:0000313" key="9">
    <source>
        <dbReference type="EMBL" id="AZB72342.1"/>
    </source>
</evidence>
<protein>
    <submittedName>
        <fullName evidence="9">FAD-dependent hydroxylase</fullName>
    </submittedName>
</protein>
<dbReference type="InterPro" id="IPR002938">
    <property type="entry name" value="FAD-bd"/>
</dbReference>
<sequence>MLTEANPTEFAPSPLLTTDVVVVGAGIVGSLVAYGLARQGLRVALVEAQPPNVVLSRDRAYALTLAAADLLEQLGLWETLLPRIQPFQEIQLSDTALPKSVRLLPKDLQRSQSLGYVAEHRVLLETLYEQFATVPNLTWLPSTQLLEVNLGTRQAMLLLERDGIQQQWQSQLVVAADGPNSPLREACGIRRDGWAYWQSCLTAVISLERSHQGIAQECFRKSGPFAVLPLPGDRAQIVWTAPHAQAQQLRDLPESEFLQQLQQPFGDRYGQLRLLSDRRIFPVQLRQSRRYVQHRFALVGDAAHCCHPVGGQGLNLGIQDAGALIETLTSDRQRRKDLGRLTLLRRYERRRKRETWLILGFTDLLDRLFSNHFWPLVQLRRLGLWSLRHIPLLRKLALQIMTGQWVQPIHLKKP</sequence>
<dbReference type="GO" id="GO:0004497">
    <property type="term" value="F:monooxygenase activity"/>
    <property type="evidence" value="ECO:0007669"/>
    <property type="project" value="UniProtKB-KW"/>
</dbReference>
<dbReference type="InterPro" id="IPR051205">
    <property type="entry name" value="UbiH/COQ6_monooxygenase"/>
</dbReference>
<feature type="transmembrane region" description="Helical" evidence="7">
    <location>
        <begin position="20"/>
        <end position="37"/>
    </location>
</feature>
<dbReference type="Proteomes" id="UP000267249">
    <property type="component" value="Chromosome"/>
</dbReference>
<name>A0AAN1UU69_SYNEL</name>
<dbReference type="InterPro" id="IPR010971">
    <property type="entry name" value="UbiH/COQ6"/>
</dbReference>